<evidence type="ECO:0000256" key="8">
    <source>
        <dbReference type="ARBA" id="ARBA00022989"/>
    </source>
</evidence>
<dbReference type="InterPro" id="IPR035908">
    <property type="entry name" value="F0_ATP_A_sf"/>
</dbReference>
<name>A0A1H0BC62_9BACT</name>
<dbReference type="PANTHER" id="PTHR42823">
    <property type="entry name" value="ATP SYNTHASE SUBUNIT A, CHLOROPLASTIC"/>
    <property type="match status" value="1"/>
</dbReference>
<evidence type="ECO:0000256" key="12">
    <source>
        <dbReference type="HAMAP-Rule" id="MF_01393"/>
    </source>
</evidence>
<accession>A0A1H0BC62</accession>
<dbReference type="Pfam" id="PF00119">
    <property type="entry name" value="ATP-synt_A"/>
    <property type="match status" value="1"/>
</dbReference>
<reference evidence="14 15" key="1">
    <citation type="submission" date="2016-10" db="EMBL/GenBank/DDBJ databases">
        <authorList>
            <person name="de Groot N.N."/>
        </authorList>
    </citation>
    <scope>NUCLEOTIDE SEQUENCE [LARGE SCALE GENOMIC DNA]</scope>
    <source>
        <strain evidence="14 15">DSM 15269</strain>
    </source>
</reference>
<proteinExistence type="inferred from homology"/>
<keyword evidence="9 12" id="KW-0406">Ion transport</keyword>
<comment type="similarity">
    <text evidence="2 12 13">Belongs to the ATPase A chain family.</text>
</comment>
<keyword evidence="3 12" id="KW-0813">Transport</keyword>
<dbReference type="InterPro" id="IPR000568">
    <property type="entry name" value="ATP_synth_F0_asu"/>
</dbReference>
<keyword evidence="10 12" id="KW-0472">Membrane</keyword>
<dbReference type="Proteomes" id="UP000199602">
    <property type="component" value="Unassembled WGS sequence"/>
</dbReference>
<dbReference type="AlphaFoldDB" id="A0A1H0BC62"/>
<keyword evidence="6 12" id="KW-0812">Transmembrane</keyword>
<evidence type="ECO:0000256" key="10">
    <source>
        <dbReference type="ARBA" id="ARBA00023136"/>
    </source>
</evidence>
<evidence type="ECO:0000256" key="5">
    <source>
        <dbReference type="ARBA" id="ARBA00022547"/>
    </source>
</evidence>
<dbReference type="GO" id="GO:0045259">
    <property type="term" value="C:proton-transporting ATP synthase complex"/>
    <property type="evidence" value="ECO:0007669"/>
    <property type="project" value="UniProtKB-KW"/>
</dbReference>
<gene>
    <name evidence="12" type="primary">atpB</name>
    <name evidence="14" type="ORF">SAMN04488516_102118</name>
</gene>
<dbReference type="STRING" id="206665.SAMN04488516_102118"/>
<protein>
    <recommendedName>
        <fullName evidence="12 13">ATP synthase subunit a</fullName>
    </recommendedName>
    <alternativeName>
        <fullName evidence="12">ATP synthase F0 sector subunit a</fullName>
    </alternativeName>
    <alternativeName>
        <fullName evidence="12">F-ATPase subunit 6</fullName>
    </alternativeName>
</protein>
<keyword evidence="5 12" id="KW-0138">CF(0)</keyword>
<keyword evidence="11 12" id="KW-0066">ATP synthesis</keyword>
<evidence type="ECO:0000256" key="13">
    <source>
        <dbReference type="RuleBase" id="RU000483"/>
    </source>
</evidence>
<organism evidence="14 15">
    <name type="scientific">Desulfonauticus submarinus</name>
    <dbReference type="NCBI Taxonomy" id="206665"/>
    <lineage>
        <taxon>Bacteria</taxon>
        <taxon>Pseudomonadati</taxon>
        <taxon>Thermodesulfobacteriota</taxon>
        <taxon>Desulfovibrionia</taxon>
        <taxon>Desulfovibrionales</taxon>
        <taxon>Desulfonauticaceae</taxon>
        <taxon>Desulfonauticus</taxon>
    </lineage>
</organism>
<sequence>MAEGLHPIFLLEEAVKMIGLVDAHGHSLIPNNVLYSWAVMGLLIFFGWLATKNISMVPRGVQNFFEFLIGSLEDFVVTNMGEDGRKVFPVLATLFIYIFCCNVSGLIPGGDSPTANINTNASMAVFVFLYYNYWGIRRHGIKYIKHFMGPYWWLAPIMFPIEIVSHLARPLSLTLRLFGNIMGEDIVLALLFILAPVVSTLPMYFLFLLADFIQAFVFFMLSMLYLKGAFEEAH</sequence>
<dbReference type="PANTHER" id="PTHR42823:SF3">
    <property type="entry name" value="ATP SYNTHASE SUBUNIT A, CHLOROPLASTIC"/>
    <property type="match status" value="1"/>
</dbReference>
<dbReference type="GO" id="GO:0005886">
    <property type="term" value="C:plasma membrane"/>
    <property type="evidence" value="ECO:0007669"/>
    <property type="project" value="UniProtKB-SubCell"/>
</dbReference>
<feature type="transmembrane region" description="Helical" evidence="12">
    <location>
        <begin position="34"/>
        <end position="51"/>
    </location>
</feature>
<feature type="transmembrane region" description="Helical" evidence="12">
    <location>
        <begin position="87"/>
        <end position="107"/>
    </location>
</feature>
<dbReference type="RefSeq" id="WP_092063193.1">
    <property type="nucleotide sequence ID" value="NZ_FNIN01000002.1"/>
</dbReference>
<dbReference type="Gene3D" id="1.20.120.220">
    <property type="entry name" value="ATP synthase, F0 complex, subunit A"/>
    <property type="match status" value="1"/>
</dbReference>
<keyword evidence="15" id="KW-1185">Reference proteome</keyword>
<dbReference type="GO" id="GO:0042777">
    <property type="term" value="P:proton motive force-driven plasma membrane ATP synthesis"/>
    <property type="evidence" value="ECO:0007669"/>
    <property type="project" value="TreeGrafter"/>
</dbReference>
<keyword evidence="7 12" id="KW-0375">Hydrogen ion transport</keyword>
<evidence type="ECO:0000256" key="9">
    <source>
        <dbReference type="ARBA" id="ARBA00023065"/>
    </source>
</evidence>
<comment type="function">
    <text evidence="12 13">Key component of the proton channel; it plays a direct role in the translocation of protons across the membrane.</text>
</comment>
<evidence type="ECO:0000256" key="4">
    <source>
        <dbReference type="ARBA" id="ARBA00022475"/>
    </source>
</evidence>
<evidence type="ECO:0000256" key="6">
    <source>
        <dbReference type="ARBA" id="ARBA00022692"/>
    </source>
</evidence>
<dbReference type="InterPro" id="IPR023011">
    <property type="entry name" value="ATP_synth_F0_asu_AS"/>
</dbReference>
<evidence type="ECO:0000256" key="7">
    <source>
        <dbReference type="ARBA" id="ARBA00022781"/>
    </source>
</evidence>
<dbReference type="CDD" id="cd00310">
    <property type="entry name" value="ATP-synt_Fo_a_6"/>
    <property type="match status" value="1"/>
</dbReference>
<feature type="transmembrane region" description="Helical" evidence="12">
    <location>
        <begin position="177"/>
        <end position="198"/>
    </location>
</feature>
<dbReference type="NCBIfam" id="TIGR01131">
    <property type="entry name" value="ATP_synt_6_or_A"/>
    <property type="match status" value="1"/>
</dbReference>
<dbReference type="SUPFAM" id="SSF81336">
    <property type="entry name" value="F1F0 ATP synthase subunit A"/>
    <property type="match status" value="1"/>
</dbReference>
<dbReference type="OrthoDB" id="9789241at2"/>
<keyword evidence="8 12" id="KW-1133">Transmembrane helix</keyword>
<evidence type="ECO:0000256" key="2">
    <source>
        <dbReference type="ARBA" id="ARBA00006810"/>
    </source>
</evidence>
<evidence type="ECO:0000256" key="11">
    <source>
        <dbReference type="ARBA" id="ARBA00023310"/>
    </source>
</evidence>
<keyword evidence="4 12" id="KW-1003">Cell membrane</keyword>
<dbReference type="InterPro" id="IPR045082">
    <property type="entry name" value="ATP_syn_F0_a_bact/chloroplast"/>
</dbReference>
<dbReference type="PROSITE" id="PS00449">
    <property type="entry name" value="ATPASE_A"/>
    <property type="match status" value="1"/>
</dbReference>
<evidence type="ECO:0000313" key="14">
    <source>
        <dbReference type="EMBL" id="SDN43198.1"/>
    </source>
</evidence>
<comment type="subcellular location">
    <subcellularLocation>
        <location evidence="12 13">Cell membrane</location>
        <topology evidence="12 13">Multi-pass membrane protein</topology>
    </subcellularLocation>
    <subcellularLocation>
        <location evidence="1">Membrane</location>
        <topology evidence="1">Multi-pass membrane protein</topology>
    </subcellularLocation>
</comment>
<evidence type="ECO:0000256" key="3">
    <source>
        <dbReference type="ARBA" id="ARBA00022448"/>
    </source>
</evidence>
<evidence type="ECO:0000313" key="15">
    <source>
        <dbReference type="Proteomes" id="UP000199602"/>
    </source>
</evidence>
<feature type="transmembrane region" description="Helical" evidence="12">
    <location>
        <begin position="119"/>
        <end position="136"/>
    </location>
</feature>
<dbReference type="PRINTS" id="PR00123">
    <property type="entry name" value="ATPASEA"/>
</dbReference>
<dbReference type="HAMAP" id="MF_01393">
    <property type="entry name" value="ATP_synth_a_bact"/>
    <property type="match status" value="1"/>
</dbReference>
<evidence type="ECO:0000256" key="1">
    <source>
        <dbReference type="ARBA" id="ARBA00004141"/>
    </source>
</evidence>
<dbReference type="EMBL" id="FNIN01000002">
    <property type="protein sequence ID" value="SDN43198.1"/>
    <property type="molecule type" value="Genomic_DNA"/>
</dbReference>
<dbReference type="GO" id="GO:0046933">
    <property type="term" value="F:proton-transporting ATP synthase activity, rotational mechanism"/>
    <property type="evidence" value="ECO:0007669"/>
    <property type="project" value="UniProtKB-UniRule"/>
</dbReference>